<feature type="region of interest" description="Disordered" evidence="1">
    <location>
        <begin position="475"/>
        <end position="560"/>
    </location>
</feature>
<feature type="region of interest" description="Disordered" evidence="1">
    <location>
        <begin position="137"/>
        <end position="156"/>
    </location>
</feature>
<dbReference type="AlphaFoldDB" id="A0A8H7CYK6"/>
<feature type="region of interest" description="Disordered" evidence="1">
    <location>
        <begin position="81"/>
        <end position="109"/>
    </location>
</feature>
<comment type="caution">
    <text evidence="3">The sequence shown here is derived from an EMBL/GenBank/DDBJ whole genome shotgun (WGS) entry which is preliminary data.</text>
</comment>
<dbReference type="EMBL" id="JACAZH010000011">
    <property type="protein sequence ID" value="KAF7355374.1"/>
    <property type="molecule type" value="Genomic_DNA"/>
</dbReference>
<evidence type="ECO:0000313" key="4">
    <source>
        <dbReference type="Proteomes" id="UP000623467"/>
    </source>
</evidence>
<evidence type="ECO:0000259" key="2">
    <source>
        <dbReference type="PROSITE" id="PS50800"/>
    </source>
</evidence>
<accession>A0A8H7CYK6</accession>
<evidence type="ECO:0000313" key="3">
    <source>
        <dbReference type="EMBL" id="KAF7355374.1"/>
    </source>
</evidence>
<feature type="compositionally biased region" description="Basic and acidic residues" evidence="1">
    <location>
        <begin position="483"/>
        <end position="510"/>
    </location>
</feature>
<gene>
    <name evidence="3" type="ORF">MSAN_01454000</name>
</gene>
<proteinExistence type="predicted"/>
<feature type="compositionally biased region" description="Basic and acidic residues" evidence="1">
    <location>
        <begin position="517"/>
        <end position="539"/>
    </location>
</feature>
<feature type="compositionally biased region" description="Basic residues" evidence="1">
    <location>
        <begin position="540"/>
        <end position="552"/>
    </location>
</feature>
<evidence type="ECO:0000256" key="1">
    <source>
        <dbReference type="SAM" id="MobiDB-lite"/>
    </source>
</evidence>
<name>A0A8H7CYK6_9AGAR</name>
<dbReference type="OrthoDB" id="3018019at2759"/>
<dbReference type="Proteomes" id="UP000623467">
    <property type="component" value="Unassembled WGS sequence"/>
</dbReference>
<sequence length="560" mass="61363">MAETSQSPNIVGAPLKGPIVKSRKKSELKEIAAALGLATNGTCEVLVGRIRPAMDANSAAWSQVPRFAGLYIFKKSASTSKAKNSGDKATEDASEQLKPSKASAGVELKMREMKMTTDPPPRYTPLGLNHKTVSAVGEHDDQDSSSGLSSPPPQLKEDEFEKEISDLELEEKKATGASGKQADKGEVQPVLVKVIGFGTATQQVAVPGVRIHQSQSASGSVVYHTNLRELLPAVVENHSPMKAITGGRFMRRGLVQNSDDDEPASYMDVGSVDQHMKKAKIRSLEFGPAELLDVKPTTEGFYTADIFFDPGSAALAAKPAPEPPVAQAAAVTKLTGSGSDKPLEIAQARANENPFHNAEAMDAFHAFLRQTAEVQLETYPRATANDMQEALLQYNAYKGVLKIFKPWNAKKGYDVPISSKSFAGQHFTLRQIQDAIKVPTSSVNLLVKYFEMERLRETPEALAWFKSGGVDNQDKYNSMTPADWKKELNANKEKADRKAEKKAERRERAEQKHRKRYREESSSEGSREGSESEPDGQRDRKGKGKAVQKKKKNYDSDELD</sequence>
<dbReference type="InterPro" id="IPR003034">
    <property type="entry name" value="SAP_dom"/>
</dbReference>
<protein>
    <recommendedName>
        <fullName evidence="2">SAP domain-containing protein</fullName>
    </recommendedName>
</protein>
<dbReference type="PROSITE" id="PS50800">
    <property type="entry name" value="SAP"/>
    <property type="match status" value="1"/>
</dbReference>
<feature type="domain" description="SAP" evidence="2">
    <location>
        <begin position="20"/>
        <end position="54"/>
    </location>
</feature>
<organism evidence="3 4">
    <name type="scientific">Mycena sanguinolenta</name>
    <dbReference type="NCBI Taxonomy" id="230812"/>
    <lineage>
        <taxon>Eukaryota</taxon>
        <taxon>Fungi</taxon>
        <taxon>Dikarya</taxon>
        <taxon>Basidiomycota</taxon>
        <taxon>Agaricomycotina</taxon>
        <taxon>Agaricomycetes</taxon>
        <taxon>Agaricomycetidae</taxon>
        <taxon>Agaricales</taxon>
        <taxon>Marasmiineae</taxon>
        <taxon>Mycenaceae</taxon>
        <taxon>Mycena</taxon>
    </lineage>
</organism>
<keyword evidence="4" id="KW-1185">Reference proteome</keyword>
<reference evidence="3" key="1">
    <citation type="submission" date="2020-05" db="EMBL/GenBank/DDBJ databases">
        <title>Mycena genomes resolve the evolution of fungal bioluminescence.</title>
        <authorList>
            <person name="Tsai I.J."/>
        </authorList>
    </citation>
    <scope>NUCLEOTIDE SEQUENCE</scope>
    <source>
        <strain evidence="3">160909Yilan</strain>
    </source>
</reference>